<dbReference type="Proteomes" id="UP000176998">
    <property type="component" value="Unassembled WGS sequence"/>
</dbReference>
<dbReference type="GO" id="GO:0005783">
    <property type="term" value="C:endoplasmic reticulum"/>
    <property type="evidence" value="ECO:0007669"/>
    <property type="project" value="UniProtKB-SubCell"/>
</dbReference>
<evidence type="ECO:0008006" key="9">
    <source>
        <dbReference type="Google" id="ProtNLM"/>
    </source>
</evidence>
<keyword evidence="8" id="KW-1185">Reference proteome</keyword>
<evidence type="ECO:0000313" key="7">
    <source>
        <dbReference type="EMBL" id="OHF01236.1"/>
    </source>
</evidence>
<evidence type="ECO:0000256" key="6">
    <source>
        <dbReference type="ARBA" id="ARBA00023136"/>
    </source>
</evidence>
<comment type="caution">
    <text evidence="7">The sequence shown here is derived from an EMBL/GenBank/DDBJ whole genome shotgun (WGS) entry which is preliminary data.</text>
</comment>
<dbReference type="GO" id="GO:0005739">
    <property type="term" value="C:mitochondrion"/>
    <property type="evidence" value="ECO:0007669"/>
    <property type="project" value="UniProtKB-SubCell"/>
</dbReference>
<evidence type="ECO:0000256" key="1">
    <source>
        <dbReference type="ARBA" id="ARBA00004173"/>
    </source>
</evidence>
<organism evidence="7 8">
    <name type="scientific">Colletotrichum orchidophilum</name>
    <dbReference type="NCBI Taxonomy" id="1209926"/>
    <lineage>
        <taxon>Eukaryota</taxon>
        <taxon>Fungi</taxon>
        <taxon>Dikarya</taxon>
        <taxon>Ascomycota</taxon>
        <taxon>Pezizomycotina</taxon>
        <taxon>Sordariomycetes</taxon>
        <taxon>Hypocreomycetidae</taxon>
        <taxon>Glomerellales</taxon>
        <taxon>Glomerellaceae</taxon>
        <taxon>Colletotrichum</taxon>
    </lineage>
</organism>
<dbReference type="Gene3D" id="3.40.50.1820">
    <property type="entry name" value="alpha/beta hydrolase"/>
    <property type="match status" value="1"/>
</dbReference>
<dbReference type="PANTHER" id="PTHR48182:SF2">
    <property type="entry name" value="PROTEIN SERAC1"/>
    <property type="match status" value="1"/>
</dbReference>
<evidence type="ECO:0000256" key="5">
    <source>
        <dbReference type="ARBA" id="ARBA00023128"/>
    </source>
</evidence>
<proteinExistence type="predicted"/>
<protein>
    <recommendedName>
        <fullName evidence="9">DUF676 domain-containing protein</fullName>
    </recommendedName>
</protein>
<dbReference type="InterPro" id="IPR029058">
    <property type="entry name" value="AB_hydrolase_fold"/>
</dbReference>
<keyword evidence="4" id="KW-0256">Endoplasmic reticulum</keyword>
<dbReference type="GeneID" id="34556710"/>
<accession>A0A1G4BIV2</accession>
<dbReference type="OrthoDB" id="4830930at2759"/>
<dbReference type="STRING" id="1209926.A0A1G4BIV2"/>
<dbReference type="InterPro" id="IPR052374">
    <property type="entry name" value="SERAC1"/>
</dbReference>
<evidence type="ECO:0000313" key="8">
    <source>
        <dbReference type="Proteomes" id="UP000176998"/>
    </source>
</evidence>
<dbReference type="AlphaFoldDB" id="A0A1G4BIV2"/>
<dbReference type="PANTHER" id="PTHR48182">
    <property type="entry name" value="PROTEIN SERAC1"/>
    <property type="match status" value="1"/>
</dbReference>
<name>A0A1G4BIV2_9PEZI</name>
<dbReference type="RefSeq" id="XP_022478378.1">
    <property type="nucleotide sequence ID" value="XM_022615200.1"/>
</dbReference>
<dbReference type="EMBL" id="MJBS01000021">
    <property type="protein sequence ID" value="OHF01236.1"/>
    <property type="molecule type" value="Genomic_DNA"/>
</dbReference>
<comment type="subcellular location">
    <subcellularLocation>
        <location evidence="2">Endoplasmic reticulum</location>
    </subcellularLocation>
    <subcellularLocation>
        <location evidence="3">Membrane</location>
    </subcellularLocation>
    <subcellularLocation>
        <location evidence="1">Mitochondrion</location>
    </subcellularLocation>
</comment>
<evidence type="ECO:0000256" key="3">
    <source>
        <dbReference type="ARBA" id="ARBA00004370"/>
    </source>
</evidence>
<sequence length="949" mass="105729">MELIDTFDAEDDSPDKDILVVHGLSRRGGNPWKATATRPAWLREDLFNSSNASILGFNYDNIFNSEKLMCNQTGLKLVVCQLLDDIVAWKESEGDRPRAILAHDIGGILVKMALVIASSNLGKYSQLISSLYALVFIGCPHKTSSSESLVNGFATLICNARSIPDFGLLQAAKDCAKMTIDVNYLFLNSNMPFRMQIISVFSETPDPIDRIFDEFTATLDLSCENRIGLPHPHDTLLGHELGDRENQLLKGTLEFPKPGIFSCQGLQLLLSTVSPPPTFQAGLEYDTSDKLRSEEELEEWIENPASINPGYIWASAELSPSSTIGSFVRLVSEANKFTTGTEIRTFAFQFRKLKLHPEIDSGFRLSIVQQVLESFLAQALAYISPQVEPNTALASLLSLFERTSSSAKPLGEDLLKVLFVALNCYLWRKDIRAIWSVWNLEYCGGDTEVTTLLGSIKALFRFTMFKPAIVFSWSGHSTSNFGRIMQDANIHRFQLKSLYQRSQDNSNRFSIEFFAPPGSYMGLGTLPESIDTILRDTKDNHLRGTFLQWVIRTAQTSVSRAQWLQRIHEVIDDDGKLEPQRLQIAISGFLAREDNVVANSALHWVQFCCRSLSPTELVTALALEQSIVGSEGSDFSADQNHRGKDMEDAPSIGFHFIHDHLSSLIEVIDNEVRLTYDNMEEPNDTDPWHSSNSKSNLLILRCLLRHLCVEAERIGPNVSHSGLIPPSLFHHDFTAYAANFWPHHYRLARCHPSTKLEAESLVAKFLKENHAASLLMLRYAQNTVLEVSDRTNTEHTTATTAVGLLALCGFNDIEEIGILAICPGWESRPKTAFPALLEAVRGVHTRLLEKLSVSVLGDEEARKVFSAVEPGKLTHDCIYDLLRQAQSRKIFQIPLELISCAAFAGIGGIAESIKDGPIDSSISFTWLLRAISIPSLETADAFTTWRASP</sequence>
<keyword evidence="5" id="KW-0496">Mitochondrion</keyword>
<evidence type="ECO:0000256" key="2">
    <source>
        <dbReference type="ARBA" id="ARBA00004240"/>
    </source>
</evidence>
<gene>
    <name evidence="7" type="ORF">CORC01_03551</name>
</gene>
<reference evidence="7 8" key="1">
    <citation type="submission" date="2016-09" db="EMBL/GenBank/DDBJ databases">
        <authorList>
            <person name="Capua I."/>
            <person name="De Benedictis P."/>
            <person name="Joannis T."/>
            <person name="Lombin L.H."/>
            <person name="Cattoli G."/>
        </authorList>
    </citation>
    <scope>NUCLEOTIDE SEQUENCE [LARGE SCALE GENOMIC DNA]</scope>
    <source>
        <strain evidence="7 8">IMI 309357</strain>
    </source>
</reference>
<keyword evidence="6" id="KW-0472">Membrane</keyword>
<evidence type="ECO:0000256" key="4">
    <source>
        <dbReference type="ARBA" id="ARBA00022824"/>
    </source>
</evidence>
<dbReference type="GO" id="GO:0016020">
    <property type="term" value="C:membrane"/>
    <property type="evidence" value="ECO:0007669"/>
    <property type="project" value="UniProtKB-SubCell"/>
</dbReference>